<reference evidence="15" key="1">
    <citation type="journal article" date="2021" name="PeerJ">
        <title>Extensive microbial diversity within the chicken gut microbiome revealed by metagenomics and culture.</title>
        <authorList>
            <person name="Gilroy R."/>
            <person name="Ravi A."/>
            <person name="Getino M."/>
            <person name="Pursley I."/>
            <person name="Horton D.L."/>
            <person name="Alikhan N.F."/>
            <person name="Baker D."/>
            <person name="Gharbi K."/>
            <person name="Hall N."/>
            <person name="Watson M."/>
            <person name="Adriaenssens E.M."/>
            <person name="Foster-Nyarko E."/>
            <person name="Jarju S."/>
            <person name="Secka A."/>
            <person name="Antonio M."/>
            <person name="Oren A."/>
            <person name="Chaudhuri R.R."/>
            <person name="La Ragione R."/>
            <person name="Hildebrand F."/>
            <person name="Pallen M.J."/>
        </authorList>
    </citation>
    <scope>NUCLEOTIDE SEQUENCE</scope>
    <source>
        <strain evidence="15">ChiHjej13B12-4958</strain>
    </source>
</reference>
<evidence type="ECO:0000256" key="7">
    <source>
        <dbReference type="ARBA" id="ARBA00023027"/>
    </source>
</evidence>
<evidence type="ECO:0000256" key="8">
    <source>
        <dbReference type="ARBA" id="ARBA00023239"/>
    </source>
</evidence>
<dbReference type="Gene3D" id="3.40.50.10260">
    <property type="entry name" value="YjeF N-terminal domain"/>
    <property type="match status" value="1"/>
</dbReference>
<dbReference type="PROSITE" id="PS51383">
    <property type="entry name" value="YJEF_C_3"/>
    <property type="match status" value="1"/>
</dbReference>
<feature type="domain" description="YjeF C-terminal" evidence="13">
    <location>
        <begin position="305"/>
        <end position="610"/>
    </location>
</feature>
<dbReference type="Pfam" id="PF01256">
    <property type="entry name" value="Carb_kinase"/>
    <property type="match status" value="1"/>
</dbReference>
<dbReference type="PANTHER" id="PTHR12592">
    <property type="entry name" value="ATP-DEPENDENT (S)-NAD(P)H-HYDRATE DEHYDRATASE FAMILY MEMBER"/>
    <property type="match status" value="1"/>
</dbReference>
<dbReference type="GO" id="GO:0052856">
    <property type="term" value="F:NAD(P)HX epimerase activity"/>
    <property type="evidence" value="ECO:0007669"/>
    <property type="project" value="TreeGrafter"/>
</dbReference>
<evidence type="ECO:0000256" key="6">
    <source>
        <dbReference type="ARBA" id="ARBA00022857"/>
    </source>
</evidence>
<sequence>MTTHHHNTLGEYQRSLAFTADEIRAAEAPLLDAQTREDELMQSAASAVAAAARVMLAREPFFTGASRVLLAVGAGGNGGDALYAGESLAEDGWDVDAVLLGTDRDTGELRVHQPALDAFTRAGGTVIELDEVWPQGSRFRLVVDGVVGLGGAGGLDPVAATLFAFAGMRFIPVLAVDVPSGIEADTGATPEPVVVDSPRDPAGQSVLDNDRAPGHVIADMTVTFGSLRRAHAVNAYCGQVVLADPTLDDGRSIAQELWKLREETTLKVRASIAAPASPYRDGTPAVGTLDLGGPWDLGDSGLVPVPTTHVGVAREPGPYDDKYTQGVVGVCAGSETYPGAAVLAATGAVRTTSAMVRYIGGGAPEVLRATPEVIWAPDLSRCGRVQAWVVGPGRGTGDEAVAELTELLGREEALLIDADAITVLAEHPALLDVLIARESSTLLTPHAGEFRRLAATVSTGAGTSAARDVDIPDPDADRIGAAVAMARGLQCGVLLKGRHTVVVERPVVGEEGHEQTVSVYCIDAGTSWGATPGSGDVLSGLAGALMAQSVAQLGNADHVADEAAALHARAAAVAAQQAAGGDRFIGGDGAGVPVSASQIADAIPRAWAVSGRARPVRQYLRFPWD</sequence>
<keyword evidence="6 12" id="KW-0521">NADP</keyword>
<accession>A0A9D2QGA5</accession>
<feature type="binding site" evidence="12">
    <location>
        <position position="393"/>
    </location>
    <ligand>
        <name>(6S)-NADPHX</name>
        <dbReference type="ChEBI" id="CHEBI:64076"/>
    </ligand>
</feature>
<dbReference type="PANTHER" id="PTHR12592:SF0">
    <property type="entry name" value="ATP-DEPENDENT (S)-NAD(P)H-HYDRATE DEHYDRATASE"/>
    <property type="match status" value="1"/>
</dbReference>
<dbReference type="AlphaFoldDB" id="A0A9D2QGA5"/>
<dbReference type="CDD" id="cd01171">
    <property type="entry name" value="YXKO-related"/>
    <property type="match status" value="1"/>
</dbReference>
<evidence type="ECO:0000256" key="11">
    <source>
        <dbReference type="ARBA" id="ARBA00049209"/>
    </source>
</evidence>
<comment type="function">
    <text evidence="9">Bifunctional enzyme that catalyzes the epimerization of the S- and R-forms of NAD(P)HX and the dehydration of the S-form of NAD(P)HX at the expense of ADP, which is converted to AMP. This allows the repair of both epimers of NAD(P)HX, a damaged form of NAD(P)H that is a result of enzymatic or heat-dependent hydration.</text>
</comment>
<dbReference type="PROSITE" id="PS51385">
    <property type="entry name" value="YJEF_N"/>
    <property type="match status" value="1"/>
</dbReference>
<name>A0A9D2QGA5_9CORY</name>
<feature type="binding site" evidence="12">
    <location>
        <position position="446"/>
    </location>
    <ligand>
        <name>(6S)-NADPHX</name>
        <dbReference type="ChEBI" id="CHEBI:64076"/>
    </ligand>
</feature>
<reference evidence="15" key="2">
    <citation type="submission" date="2021-04" db="EMBL/GenBank/DDBJ databases">
        <authorList>
            <person name="Gilroy R."/>
        </authorList>
    </citation>
    <scope>NUCLEOTIDE SEQUENCE</scope>
    <source>
        <strain evidence="15">ChiHjej13B12-4958</strain>
    </source>
</reference>
<dbReference type="GO" id="GO:0052855">
    <property type="term" value="F:ADP-dependent NAD(P)H-hydrate dehydratase activity"/>
    <property type="evidence" value="ECO:0007669"/>
    <property type="project" value="UniProtKB-UniRule"/>
</dbReference>
<dbReference type="SUPFAM" id="SSF53613">
    <property type="entry name" value="Ribokinase-like"/>
    <property type="match status" value="1"/>
</dbReference>
<evidence type="ECO:0000256" key="5">
    <source>
        <dbReference type="ARBA" id="ARBA00022840"/>
    </source>
</evidence>
<keyword evidence="5 12" id="KW-0067">ATP-binding</keyword>
<organism evidence="15 16">
    <name type="scientific">Candidatus Corynebacterium faecigallinarum</name>
    <dbReference type="NCBI Taxonomy" id="2838528"/>
    <lineage>
        <taxon>Bacteria</taxon>
        <taxon>Bacillati</taxon>
        <taxon>Actinomycetota</taxon>
        <taxon>Actinomycetes</taxon>
        <taxon>Mycobacteriales</taxon>
        <taxon>Corynebacteriaceae</taxon>
        <taxon>Corynebacterium</taxon>
    </lineage>
</organism>
<evidence type="ECO:0000256" key="3">
    <source>
        <dbReference type="ARBA" id="ARBA00009524"/>
    </source>
</evidence>
<evidence type="ECO:0000256" key="2">
    <source>
        <dbReference type="ARBA" id="ARBA00006001"/>
    </source>
</evidence>
<evidence type="ECO:0000313" key="15">
    <source>
        <dbReference type="EMBL" id="HJC85507.1"/>
    </source>
</evidence>
<evidence type="ECO:0000256" key="9">
    <source>
        <dbReference type="ARBA" id="ARBA00025153"/>
    </source>
</evidence>
<dbReference type="Gene3D" id="3.40.1190.20">
    <property type="match status" value="1"/>
</dbReference>
<keyword evidence="4 12" id="KW-0547">Nucleotide-binding</keyword>
<comment type="subunit">
    <text evidence="12">Homotetramer.</text>
</comment>
<evidence type="ECO:0000259" key="13">
    <source>
        <dbReference type="PROSITE" id="PS51383"/>
    </source>
</evidence>
<comment type="similarity">
    <text evidence="3">In the C-terminal section; belongs to the NnrD/CARKD family.</text>
</comment>
<feature type="binding site" evidence="12">
    <location>
        <position position="536"/>
    </location>
    <ligand>
        <name>(6S)-NADPHX</name>
        <dbReference type="ChEBI" id="CHEBI:64076"/>
    </ligand>
</feature>
<evidence type="ECO:0000313" key="16">
    <source>
        <dbReference type="Proteomes" id="UP000823858"/>
    </source>
</evidence>
<dbReference type="HAMAP" id="MF_01965">
    <property type="entry name" value="NADHX_dehydratase"/>
    <property type="match status" value="1"/>
</dbReference>
<dbReference type="InterPro" id="IPR036652">
    <property type="entry name" value="YjeF_N_dom_sf"/>
</dbReference>
<comment type="function">
    <text evidence="12">Catalyzes the dehydration of the S-form of NAD(P)HX at the expense of ADP, which is converted to AMP. Together with NAD(P)HX epimerase, which catalyzes the epimerization of the S- and R-forms, the enzyme allows the repair of both epimers of NAD(P)HX, a damaged form of NAD(P)H that is a result of enzymatic or heat-dependent hydration.</text>
</comment>
<dbReference type="Proteomes" id="UP000823858">
    <property type="component" value="Unassembled WGS sequence"/>
</dbReference>
<comment type="cofactor">
    <cofactor evidence="1">
        <name>K(+)</name>
        <dbReference type="ChEBI" id="CHEBI:29103"/>
    </cofactor>
</comment>
<dbReference type="GO" id="GO:0110051">
    <property type="term" value="P:metabolite repair"/>
    <property type="evidence" value="ECO:0007669"/>
    <property type="project" value="TreeGrafter"/>
</dbReference>
<comment type="catalytic activity">
    <reaction evidence="11 12">
        <text>(6S)-NADPHX + ADP = AMP + phosphate + NADPH + H(+)</text>
        <dbReference type="Rhea" id="RHEA:32235"/>
        <dbReference type="ChEBI" id="CHEBI:15378"/>
        <dbReference type="ChEBI" id="CHEBI:43474"/>
        <dbReference type="ChEBI" id="CHEBI:57783"/>
        <dbReference type="ChEBI" id="CHEBI:64076"/>
        <dbReference type="ChEBI" id="CHEBI:456215"/>
        <dbReference type="ChEBI" id="CHEBI:456216"/>
        <dbReference type="EC" id="4.2.1.136"/>
    </reaction>
</comment>
<dbReference type="GO" id="GO:0005524">
    <property type="term" value="F:ATP binding"/>
    <property type="evidence" value="ECO:0007669"/>
    <property type="project" value="UniProtKB-KW"/>
</dbReference>
<keyword evidence="7 12" id="KW-0520">NAD</keyword>
<evidence type="ECO:0000256" key="4">
    <source>
        <dbReference type="ARBA" id="ARBA00022741"/>
    </source>
</evidence>
<comment type="cofactor">
    <cofactor evidence="12">
        <name>Mg(2+)</name>
        <dbReference type="ChEBI" id="CHEBI:18420"/>
    </cofactor>
</comment>
<dbReference type="EC" id="4.2.1.136" evidence="12"/>
<gene>
    <name evidence="12" type="primary">nnrD</name>
    <name evidence="15" type="ORF">H9751_08185</name>
</gene>
<comment type="catalytic activity">
    <reaction evidence="10 12">
        <text>(6S)-NADHX + ADP = AMP + phosphate + NADH + H(+)</text>
        <dbReference type="Rhea" id="RHEA:32223"/>
        <dbReference type="ChEBI" id="CHEBI:15378"/>
        <dbReference type="ChEBI" id="CHEBI:43474"/>
        <dbReference type="ChEBI" id="CHEBI:57945"/>
        <dbReference type="ChEBI" id="CHEBI:64074"/>
        <dbReference type="ChEBI" id="CHEBI:456215"/>
        <dbReference type="ChEBI" id="CHEBI:456216"/>
        <dbReference type="EC" id="4.2.1.136"/>
    </reaction>
</comment>
<dbReference type="SUPFAM" id="SSF64153">
    <property type="entry name" value="YjeF N-terminal domain-like"/>
    <property type="match status" value="1"/>
</dbReference>
<evidence type="ECO:0000256" key="12">
    <source>
        <dbReference type="HAMAP-Rule" id="MF_01965"/>
    </source>
</evidence>
<feature type="binding site" evidence="12">
    <location>
        <position position="340"/>
    </location>
    <ligand>
        <name>(6S)-NADPHX</name>
        <dbReference type="ChEBI" id="CHEBI:64076"/>
    </ligand>
</feature>
<evidence type="ECO:0000259" key="14">
    <source>
        <dbReference type="PROSITE" id="PS51385"/>
    </source>
</evidence>
<proteinExistence type="inferred from homology"/>
<evidence type="ECO:0000256" key="10">
    <source>
        <dbReference type="ARBA" id="ARBA00048238"/>
    </source>
</evidence>
<protein>
    <recommendedName>
        <fullName evidence="12">ADP-dependent (S)-NAD(P)H-hydrate dehydratase</fullName>
        <ecNumber evidence="12">4.2.1.136</ecNumber>
    </recommendedName>
    <alternativeName>
        <fullName evidence="12">ADP-dependent NAD(P)HX dehydratase</fullName>
    </alternativeName>
</protein>
<feature type="binding site" evidence="12">
    <location>
        <position position="535"/>
    </location>
    <ligand>
        <name>AMP</name>
        <dbReference type="ChEBI" id="CHEBI:456215"/>
    </ligand>
</feature>
<dbReference type="InterPro" id="IPR000631">
    <property type="entry name" value="CARKD"/>
</dbReference>
<evidence type="ECO:0000256" key="1">
    <source>
        <dbReference type="ARBA" id="ARBA00001958"/>
    </source>
</evidence>
<dbReference type="InterPro" id="IPR029056">
    <property type="entry name" value="Ribokinase-like"/>
</dbReference>
<keyword evidence="8 12" id="KW-0456">Lyase</keyword>
<comment type="similarity">
    <text evidence="2">In the N-terminal section; belongs to the NnrE/AIBP family.</text>
</comment>
<comment type="caution">
    <text evidence="15">The sequence shown here is derived from an EMBL/GenBank/DDBJ whole genome shotgun (WGS) entry which is preliminary data.</text>
</comment>
<dbReference type="InterPro" id="IPR004443">
    <property type="entry name" value="YjeF_N_dom"/>
</dbReference>
<feature type="binding site" evidence="12">
    <location>
        <begin position="496"/>
        <end position="500"/>
    </location>
    <ligand>
        <name>AMP</name>
        <dbReference type="ChEBI" id="CHEBI:456215"/>
    </ligand>
</feature>
<dbReference type="EMBL" id="DWVP01000019">
    <property type="protein sequence ID" value="HJC85507.1"/>
    <property type="molecule type" value="Genomic_DNA"/>
</dbReference>
<feature type="domain" description="YjeF N-terminal" evidence="14">
    <location>
        <begin position="23"/>
        <end position="253"/>
    </location>
</feature>
<dbReference type="GO" id="GO:0046496">
    <property type="term" value="P:nicotinamide nucleotide metabolic process"/>
    <property type="evidence" value="ECO:0007669"/>
    <property type="project" value="UniProtKB-UniRule"/>
</dbReference>
<dbReference type="Pfam" id="PF03853">
    <property type="entry name" value="YjeF_N"/>
    <property type="match status" value="1"/>
</dbReference>
<comment type="similarity">
    <text evidence="12">Belongs to the NnrD/CARKD family.</text>
</comment>